<dbReference type="Proteomes" id="UP000761264">
    <property type="component" value="Unassembled WGS sequence"/>
</dbReference>
<sequence>MVTATPPLSVLDLPLPTPGDTEALGRRLAKLLRQGDVLALHGDLGAGKTALARALIRALPGPEGAADEEVPSPTFTLVQTYDRSPAAVWHFDLYRIESPEEVYELGIEEALAEGVTVIEWPERMGGLLPKDRLDVTLSYQADGSGRNARLQATGDWPARLAEMQR</sequence>
<dbReference type="InterPro" id="IPR003442">
    <property type="entry name" value="T6A_TsaE"/>
</dbReference>
<dbReference type="InterPro" id="IPR027417">
    <property type="entry name" value="P-loop_NTPase"/>
</dbReference>
<proteinExistence type="inferred from homology"/>
<comment type="similarity">
    <text evidence="2">Belongs to the TsaE family.</text>
</comment>
<organism evidence="11 12">
    <name type="scientific">Pelagibius litoralis</name>
    <dbReference type="NCBI Taxonomy" id="374515"/>
    <lineage>
        <taxon>Bacteria</taxon>
        <taxon>Pseudomonadati</taxon>
        <taxon>Pseudomonadota</taxon>
        <taxon>Alphaproteobacteria</taxon>
        <taxon>Rhodospirillales</taxon>
        <taxon>Rhodovibrionaceae</taxon>
        <taxon>Pelagibius</taxon>
    </lineage>
</organism>
<evidence type="ECO:0000256" key="9">
    <source>
        <dbReference type="ARBA" id="ARBA00022842"/>
    </source>
</evidence>
<keyword evidence="9" id="KW-0460">Magnesium</keyword>
<evidence type="ECO:0000256" key="8">
    <source>
        <dbReference type="ARBA" id="ARBA00022840"/>
    </source>
</evidence>
<dbReference type="PANTHER" id="PTHR33540:SF2">
    <property type="entry name" value="TRNA THREONYLCARBAMOYLADENOSINE BIOSYNTHESIS PROTEIN TSAE"/>
    <property type="match status" value="1"/>
</dbReference>
<comment type="subcellular location">
    <subcellularLocation>
        <location evidence="1">Cytoplasm</location>
    </subcellularLocation>
</comment>
<dbReference type="Gene3D" id="3.40.50.300">
    <property type="entry name" value="P-loop containing nucleotide triphosphate hydrolases"/>
    <property type="match status" value="1"/>
</dbReference>
<evidence type="ECO:0000256" key="1">
    <source>
        <dbReference type="ARBA" id="ARBA00004496"/>
    </source>
</evidence>
<keyword evidence="12" id="KW-1185">Reference proteome</keyword>
<evidence type="ECO:0000256" key="4">
    <source>
        <dbReference type="ARBA" id="ARBA00022490"/>
    </source>
</evidence>
<reference evidence="11" key="1">
    <citation type="submission" date="2020-03" db="EMBL/GenBank/DDBJ databases">
        <title>Genome of Pelagibius litoralis DSM 21314T.</title>
        <authorList>
            <person name="Wang G."/>
        </authorList>
    </citation>
    <scope>NUCLEOTIDE SEQUENCE</scope>
    <source>
        <strain evidence="11">DSM 21314</strain>
    </source>
</reference>
<keyword evidence="6" id="KW-0479">Metal-binding</keyword>
<name>A0A967C3Q2_9PROT</name>
<dbReference type="RefSeq" id="WP_167222125.1">
    <property type="nucleotide sequence ID" value="NZ_JAAQPH010000003.1"/>
</dbReference>
<dbReference type="NCBIfam" id="TIGR00150">
    <property type="entry name" value="T6A_YjeE"/>
    <property type="match status" value="1"/>
</dbReference>
<dbReference type="AlphaFoldDB" id="A0A967C3Q2"/>
<evidence type="ECO:0000313" key="11">
    <source>
        <dbReference type="EMBL" id="NIA68005.1"/>
    </source>
</evidence>
<dbReference type="SUPFAM" id="SSF52540">
    <property type="entry name" value="P-loop containing nucleoside triphosphate hydrolases"/>
    <property type="match status" value="1"/>
</dbReference>
<evidence type="ECO:0000256" key="3">
    <source>
        <dbReference type="ARBA" id="ARBA00019010"/>
    </source>
</evidence>
<keyword evidence="5" id="KW-0819">tRNA processing</keyword>
<evidence type="ECO:0000256" key="7">
    <source>
        <dbReference type="ARBA" id="ARBA00022741"/>
    </source>
</evidence>
<comment type="caution">
    <text evidence="11">The sequence shown here is derived from an EMBL/GenBank/DDBJ whole genome shotgun (WGS) entry which is preliminary data.</text>
</comment>
<dbReference type="GO" id="GO:0046872">
    <property type="term" value="F:metal ion binding"/>
    <property type="evidence" value="ECO:0007669"/>
    <property type="project" value="UniProtKB-KW"/>
</dbReference>
<evidence type="ECO:0000256" key="5">
    <source>
        <dbReference type="ARBA" id="ARBA00022694"/>
    </source>
</evidence>
<dbReference type="Pfam" id="PF02367">
    <property type="entry name" value="TsaE"/>
    <property type="match status" value="1"/>
</dbReference>
<accession>A0A967C3Q2</accession>
<keyword evidence="7" id="KW-0547">Nucleotide-binding</keyword>
<dbReference type="EMBL" id="JAAQPH010000003">
    <property type="protein sequence ID" value="NIA68005.1"/>
    <property type="molecule type" value="Genomic_DNA"/>
</dbReference>
<dbReference type="PANTHER" id="PTHR33540">
    <property type="entry name" value="TRNA THREONYLCARBAMOYLADENOSINE BIOSYNTHESIS PROTEIN TSAE"/>
    <property type="match status" value="1"/>
</dbReference>
<keyword evidence="8" id="KW-0067">ATP-binding</keyword>
<keyword evidence="4" id="KW-0963">Cytoplasm</keyword>
<evidence type="ECO:0000313" key="12">
    <source>
        <dbReference type="Proteomes" id="UP000761264"/>
    </source>
</evidence>
<dbReference type="GO" id="GO:0002949">
    <property type="term" value="P:tRNA threonylcarbamoyladenosine modification"/>
    <property type="evidence" value="ECO:0007669"/>
    <property type="project" value="InterPro"/>
</dbReference>
<evidence type="ECO:0000256" key="10">
    <source>
        <dbReference type="ARBA" id="ARBA00032441"/>
    </source>
</evidence>
<protein>
    <recommendedName>
        <fullName evidence="3">tRNA threonylcarbamoyladenosine biosynthesis protein TsaE</fullName>
    </recommendedName>
    <alternativeName>
        <fullName evidence="10">t(6)A37 threonylcarbamoyladenosine biosynthesis protein TsaE</fullName>
    </alternativeName>
</protein>
<evidence type="ECO:0000256" key="6">
    <source>
        <dbReference type="ARBA" id="ARBA00022723"/>
    </source>
</evidence>
<dbReference type="GO" id="GO:0005737">
    <property type="term" value="C:cytoplasm"/>
    <property type="evidence" value="ECO:0007669"/>
    <property type="project" value="UniProtKB-SubCell"/>
</dbReference>
<dbReference type="GO" id="GO:0005524">
    <property type="term" value="F:ATP binding"/>
    <property type="evidence" value="ECO:0007669"/>
    <property type="project" value="UniProtKB-KW"/>
</dbReference>
<evidence type="ECO:0000256" key="2">
    <source>
        <dbReference type="ARBA" id="ARBA00007599"/>
    </source>
</evidence>
<gene>
    <name evidence="11" type="primary">tsaE</name>
    <name evidence="11" type="ORF">HBA54_05315</name>
</gene>